<reference evidence="9" key="1">
    <citation type="journal article" date="2014" name="Int. J. Syst. Evol. Microbiol.">
        <title>Complete genome sequence of Corynebacterium casei LMG S-19264T (=DSM 44701T), isolated from a smear-ripened cheese.</title>
        <authorList>
            <consortium name="US DOE Joint Genome Institute (JGI-PGF)"/>
            <person name="Walter F."/>
            <person name="Albersmeier A."/>
            <person name="Kalinowski J."/>
            <person name="Ruckert C."/>
        </authorList>
    </citation>
    <scope>NUCLEOTIDE SEQUENCE</scope>
    <source>
        <strain evidence="9">KCTC 23310</strain>
    </source>
</reference>
<dbReference type="GO" id="GO:0046872">
    <property type="term" value="F:metal ion binding"/>
    <property type="evidence" value="ECO:0007669"/>
    <property type="project" value="UniProtKB-KW"/>
</dbReference>
<gene>
    <name evidence="9" type="ORF">GCM10007315_02460</name>
</gene>
<feature type="domain" description="Peptidase M48" evidence="8">
    <location>
        <begin position="39"/>
        <end position="220"/>
    </location>
</feature>
<dbReference type="InterPro" id="IPR001915">
    <property type="entry name" value="Peptidase_M48"/>
</dbReference>
<dbReference type="InterPro" id="IPR051156">
    <property type="entry name" value="Mito/Outer_Membr_Metalloprot"/>
</dbReference>
<sequence length="228" mass="24839">MLWLILTLVATVAIALVTHPMKVAATLQHLKDNSRRMDDPDLMARVQLLAEAMDIAAIPVRIYEVDPINALAAPDGQVYITRGFMQAYRSGKVSADELAGVVAHELGHVALGHGRKRMIDMTGQSALFMVLQVVLLRFVPFVGFWIAGILTQAIGAHLSRKAEHEADAYATALMLKSGIGTEAQKSMFRKLGSLTGNARPPAWAASHPAPETRIAEVDARERRWGIKA</sequence>
<evidence type="ECO:0000256" key="4">
    <source>
        <dbReference type="ARBA" id="ARBA00022833"/>
    </source>
</evidence>
<keyword evidence="2" id="KW-0479">Metal-binding</keyword>
<organism evidence="9 10">
    <name type="scientific">Neogemmobacter tilapiae</name>
    <dbReference type="NCBI Taxonomy" id="875041"/>
    <lineage>
        <taxon>Bacteria</taxon>
        <taxon>Pseudomonadati</taxon>
        <taxon>Pseudomonadota</taxon>
        <taxon>Alphaproteobacteria</taxon>
        <taxon>Rhodobacterales</taxon>
        <taxon>Paracoccaceae</taxon>
        <taxon>Neogemmobacter</taxon>
    </lineage>
</organism>
<keyword evidence="1 6" id="KW-0645">Protease</keyword>
<keyword evidence="7" id="KW-1133">Transmembrane helix</keyword>
<dbReference type="PANTHER" id="PTHR22726">
    <property type="entry name" value="METALLOENDOPEPTIDASE OMA1"/>
    <property type="match status" value="1"/>
</dbReference>
<dbReference type="Pfam" id="PF01435">
    <property type="entry name" value="Peptidase_M48"/>
    <property type="match status" value="1"/>
</dbReference>
<accession>A0A918WGK8</accession>
<dbReference type="Gene3D" id="3.30.2010.10">
    <property type="entry name" value="Metalloproteases ('zincins'), catalytic domain"/>
    <property type="match status" value="1"/>
</dbReference>
<comment type="caution">
    <text evidence="9">The sequence shown here is derived from an EMBL/GenBank/DDBJ whole genome shotgun (WGS) entry which is preliminary data.</text>
</comment>
<proteinExistence type="inferred from homology"/>
<dbReference type="Proteomes" id="UP000638981">
    <property type="component" value="Unassembled WGS sequence"/>
</dbReference>
<reference evidence="9" key="2">
    <citation type="submission" date="2020-09" db="EMBL/GenBank/DDBJ databases">
        <authorList>
            <person name="Sun Q."/>
            <person name="Kim S."/>
        </authorList>
    </citation>
    <scope>NUCLEOTIDE SEQUENCE</scope>
    <source>
        <strain evidence="9">KCTC 23310</strain>
    </source>
</reference>
<comment type="cofactor">
    <cofactor evidence="6">
        <name>Zn(2+)</name>
        <dbReference type="ChEBI" id="CHEBI:29105"/>
    </cofactor>
    <text evidence="6">Binds 1 zinc ion per subunit.</text>
</comment>
<evidence type="ECO:0000256" key="5">
    <source>
        <dbReference type="ARBA" id="ARBA00023049"/>
    </source>
</evidence>
<name>A0A918WGK8_9RHOB</name>
<keyword evidence="3 6" id="KW-0378">Hydrolase</keyword>
<dbReference type="GO" id="GO:0051603">
    <property type="term" value="P:proteolysis involved in protein catabolic process"/>
    <property type="evidence" value="ECO:0007669"/>
    <property type="project" value="TreeGrafter"/>
</dbReference>
<evidence type="ECO:0000256" key="6">
    <source>
        <dbReference type="RuleBase" id="RU003983"/>
    </source>
</evidence>
<evidence type="ECO:0000259" key="8">
    <source>
        <dbReference type="Pfam" id="PF01435"/>
    </source>
</evidence>
<keyword evidence="5 6" id="KW-0482">Metalloprotease</keyword>
<keyword evidence="7" id="KW-0472">Membrane</keyword>
<comment type="similarity">
    <text evidence="6">Belongs to the peptidase M48 family.</text>
</comment>
<keyword evidence="7" id="KW-0812">Transmembrane</keyword>
<evidence type="ECO:0000313" key="9">
    <source>
        <dbReference type="EMBL" id="GHC44718.1"/>
    </source>
</evidence>
<keyword evidence="4 6" id="KW-0862">Zinc</keyword>
<evidence type="ECO:0000256" key="2">
    <source>
        <dbReference type="ARBA" id="ARBA00022723"/>
    </source>
</evidence>
<dbReference type="EMBL" id="BMYJ01000001">
    <property type="protein sequence ID" value="GHC44718.1"/>
    <property type="molecule type" value="Genomic_DNA"/>
</dbReference>
<evidence type="ECO:0000256" key="3">
    <source>
        <dbReference type="ARBA" id="ARBA00022801"/>
    </source>
</evidence>
<dbReference type="RefSeq" id="WP_189409640.1">
    <property type="nucleotide sequence ID" value="NZ_BMYJ01000001.1"/>
</dbReference>
<evidence type="ECO:0000256" key="1">
    <source>
        <dbReference type="ARBA" id="ARBA00022670"/>
    </source>
</evidence>
<evidence type="ECO:0000256" key="7">
    <source>
        <dbReference type="SAM" id="Phobius"/>
    </source>
</evidence>
<dbReference type="PANTHER" id="PTHR22726:SF1">
    <property type="entry name" value="METALLOENDOPEPTIDASE OMA1, MITOCHONDRIAL"/>
    <property type="match status" value="1"/>
</dbReference>
<feature type="transmembrane region" description="Helical" evidence="7">
    <location>
        <begin position="126"/>
        <end position="151"/>
    </location>
</feature>
<dbReference type="CDD" id="cd07332">
    <property type="entry name" value="M48C_Oma1_like"/>
    <property type="match status" value="1"/>
</dbReference>
<dbReference type="GO" id="GO:0004222">
    <property type="term" value="F:metalloendopeptidase activity"/>
    <property type="evidence" value="ECO:0007669"/>
    <property type="project" value="InterPro"/>
</dbReference>
<dbReference type="GO" id="GO:0016020">
    <property type="term" value="C:membrane"/>
    <property type="evidence" value="ECO:0007669"/>
    <property type="project" value="TreeGrafter"/>
</dbReference>
<evidence type="ECO:0000313" key="10">
    <source>
        <dbReference type="Proteomes" id="UP000638981"/>
    </source>
</evidence>
<keyword evidence="10" id="KW-1185">Reference proteome</keyword>
<dbReference type="AlphaFoldDB" id="A0A918WGK8"/>
<protein>
    <submittedName>
        <fullName evidence="9">Peptidase M48</fullName>
    </submittedName>
</protein>